<evidence type="ECO:0000256" key="1">
    <source>
        <dbReference type="SAM" id="MobiDB-lite"/>
    </source>
</evidence>
<feature type="compositionally biased region" description="Basic and acidic residues" evidence="1">
    <location>
        <begin position="61"/>
        <end position="71"/>
    </location>
</feature>
<keyword evidence="3" id="KW-1185">Reference proteome</keyword>
<reference evidence="2" key="1">
    <citation type="submission" date="2022-08" db="EMBL/GenBank/DDBJ databases">
        <authorList>
            <consortium name="DOE Joint Genome Institute"/>
            <person name="Min B."/>
            <person name="Riley R."/>
            <person name="Sierra-Patev S."/>
            <person name="Naranjo-Ortiz M."/>
            <person name="Looney B."/>
            <person name="Konkel Z."/>
            <person name="Slot J.C."/>
            <person name="Sakamoto Y."/>
            <person name="Steenwyk J.L."/>
            <person name="Rokas A."/>
            <person name="Carro J."/>
            <person name="Camarero S."/>
            <person name="Ferreira P."/>
            <person name="Molpeceres G."/>
            <person name="Ruiz-Duenas F.J."/>
            <person name="Serrano A."/>
            <person name="Henrissat B."/>
            <person name="Drula E."/>
            <person name="Hughes K.W."/>
            <person name="Mata J.L."/>
            <person name="Ishikawa N.K."/>
            <person name="Vargas-Isla R."/>
            <person name="Ushijima S."/>
            <person name="Smith C.A."/>
            <person name="Ahrendt S."/>
            <person name="Andreopoulos W."/>
            <person name="He G."/>
            <person name="Labutti K."/>
            <person name="Lipzen A."/>
            <person name="Ng V."/>
            <person name="Sandor L."/>
            <person name="Barry K."/>
            <person name="Martinez A.T."/>
            <person name="Xiao Y."/>
            <person name="Gibbons J.G."/>
            <person name="Terashima K."/>
            <person name="Hibbett D.S."/>
            <person name="Grigoriev I.V."/>
        </authorList>
    </citation>
    <scope>NUCLEOTIDE SEQUENCE</scope>
    <source>
        <strain evidence="2">TFB10827</strain>
    </source>
</reference>
<dbReference type="Proteomes" id="UP001163828">
    <property type="component" value="Unassembled WGS sequence"/>
</dbReference>
<dbReference type="EMBL" id="MU791633">
    <property type="protein sequence ID" value="KAJ3990696.1"/>
    <property type="molecule type" value="Genomic_DNA"/>
</dbReference>
<feature type="compositionally biased region" description="Basic and acidic residues" evidence="1">
    <location>
        <begin position="34"/>
        <end position="51"/>
    </location>
</feature>
<feature type="region of interest" description="Disordered" evidence="1">
    <location>
        <begin position="34"/>
        <end position="71"/>
    </location>
</feature>
<evidence type="ECO:0000313" key="2">
    <source>
        <dbReference type="EMBL" id="KAJ3990696.1"/>
    </source>
</evidence>
<gene>
    <name evidence="2" type="ORF">F5050DRAFT_1716695</name>
</gene>
<evidence type="ECO:0000313" key="3">
    <source>
        <dbReference type="Proteomes" id="UP001163828"/>
    </source>
</evidence>
<name>A0ABQ8PW90_9AGAR</name>
<sequence length="138" mass="15357">MIGLLLVQTPYSVEKLEKWTVGHVKTLEERMGDVERWLVDKEEHDQRKDDKDNEADSTDILSKKEGPKTEDEILELQGRIGKIGHEMAEPLSAKIKEASPPPRSASFASVESAFPGATDWPINPVIVSLQQSHIGVNS</sequence>
<protein>
    <submittedName>
        <fullName evidence="2">Uncharacterized protein</fullName>
    </submittedName>
</protein>
<comment type="caution">
    <text evidence="2">The sequence shown here is derived from an EMBL/GenBank/DDBJ whole genome shotgun (WGS) entry which is preliminary data.</text>
</comment>
<accession>A0ABQ8PW90</accession>
<proteinExistence type="predicted"/>
<organism evidence="2 3">
    <name type="scientific">Lentinula boryana</name>
    <dbReference type="NCBI Taxonomy" id="40481"/>
    <lineage>
        <taxon>Eukaryota</taxon>
        <taxon>Fungi</taxon>
        <taxon>Dikarya</taxon>
        <taxon>Basidiomycota</taxon>
        <taxon>Agaricomycotina</taxon>
        <taxon>Agaricomycetes</taxon>
        <taxon>Agaricomycetidae</taxon>
        <taxon>Agaricales</taxon>
        <taxon>Marasmiineae</taxon>
        <taxon>Omphalotaceae</taxon>
        <taxon>Lentinula</taxon>
    </lineage>
</organism>